<proteinExistence type="predicted"/>
<dbReference type="AlphaFoldDB" id="A0A833P025"/>
<organism evidence="1 2">
    <name type="scientific">Candidatus Saganbacteria bacterium</name>
    <dbReference type="NCBI Taxonomy" id="2575572"/>
    <lineage>
        <taxon>Bacteria</taxon>
        <taxon>Bacillati</taxon>
        <taxon>Saganbacteria</taxon>
    </lineage>
</organism>
<dbReference type="EMBL" id="WPAF01000008">
    <property type="protein sequence ID" value="KAF0134397.1"/>
    <property type="molecule type" value="Genomic_DNA"/>
</dbReference>
<comment type="caution">
    <text evidence="1">The sequence shown here is derived from an EMBL/GenBank/DDBJ whole genome shotgun (WGS) entry which is preliminary data.</text>
</comment>
<evidence type="ECO:0000313" key="2">
    <source>
        <dbReference type="Proteomes" id="UP000488506"/>
    </source>
</evidence>
<accession>A0A833P025</accession>
<gene>
    <name evidence="1" type="ORF">FD145_622</name>
</gene>
<name>A0A833P025_UNCSA</name>
<sequence>MLISAFKRTWNSIGPFSYWSKNLGTKTRLKLGFLKAADLIATPFRPNGTELEKKREILIAPPYQLTPLQGKSLCDIVIGYTALPEKRIGTVKLKNEIVYIYHGIDRGKNNSIITLMFTTPDLEPIAYLQIIASEQMAHLNFFRTNPKFRSGGLFPPLYKAGLFWLMQEKNEENFTTYIRNPLIVETEERIGFILNPPDPMLQKLGVDPRIKVIIPKTKIRIGEKIPIYIEDPQIREGYKGYVLNEDWGIFTITDTPFEGRSVTICAQYSLSGKPSWLEEAKKTVKFF</sequence>
<dbReference type="Proteomes" id="UP000488506">
    <property type="component" value="Unassembled WGS sequence"/>
</dbReference>
<evidence type="ECO:0000313" key="1">
    <source>
        <dbReference type="EMBL" id="KAF0134397.1"/>
    </source>
</evidence>
<protein>
    <submittedName>
        <fullName evidence="1">Uncharacterized protein</fullName>
    </submittedName>
</protein>
<reference evidence="1 2" key="1">
    <citation type="submission" date="2019-12" db="EMBL/GenBank/DDBJ databases">
        <authorList>
            <person name="Wolfe R."/>
            <person name="Danczak R."/>
            <person name="Wilkins M."/>
        </authorList>
    </citation>
    <scope>NUCLEOTIDE SEQUENCE [LARGE SCALE GENOMIC DNA]</scope>
    <source>
        <strain evidence="1">X2_MaxBin.013</strain>
    </source>
</reference>